<dbReference type="InterPro" id="IPR036640">
    <property type="entry name" value="ABC1_TM_sf"/>
</dbReference>
<dbReference type="EMBL" id="GL378326">
    <property type="protein sequence ID" value="EFJ51759.1"/>
    <property type="molecule type" value="Genomic_DNA"/>
</dbReference>
<evidence type="ECO:0000256" key="1">
    <source>
        <dbReference type="ARBA" id="ARBA00004141"/>
    </source>
</evidence>
<dbReference type="GO" id="GO:0006879">
    <property type="term" value="P:intracellular iron ion homeostasis"/>
    <property type="evidence" value="ECO:0007669"/>
    <property type="project" value="TreeGrafter"/>
</dbReference>
<dbReference type="GO" id="GO:0005524">
    <property type="term" value="F:ATP binding"/>
    <property type="evidence" value="ECO:0007669"/>
    <property type="project" value="InterPro"/>
</dbReference>
<comment type="subcellular location">
    <subcellularLocation>
        <location evidence="1">Membrane</location>
        <topology evidence="1">Multi-pass membrane protein</topology>
    </subcellularLocation>
</comment>
<dbReference type="Pfam" id="PF00664">
    <property type="entry name" value="ABC_membrane"/>
    <property type="match status" value="1"/>
</dbReference>
<evidence type="ECO:0000256" key="6">
    <source>
        <dbReference type="SAM" id="Phobius"/>
    </source>
</evidence>
<dbReference type="Gene3D" id="3.40.50.300">
    <property type="entry name" value="P-loop containing nucleotide triphosphate hydrolases"/>
    <property type="match status" value="1"/>
</dbReference>
<keyword evidence="2 6" id="KW-0812">Transmembrane</keyword>
<dbReference type="GeneID" id="9620273"/>
<dbReference type="InterPro" id="IPR027417">
    <property type="entry name" value="P-loop_NTPase"/>
</dbReference>
<evidence type="ECO:0000256" key="2">
    <source>
        <dbReference type="ARBA" id="ARBA00022692"/>
    </source>
</evidence>
<evidence type="ECO:0000259" key="7">
    <source>
        <dbReference type="PROSITE" id="PS50929"/>
    </source>
</evidence>
<feature type="compositionally biased region" description="Acidic residues" evidence="5">
    <location>
        <begin position="394"/>
        <end position="405"/>
    </location>
</feature>
<dbReference type="PANTHER" id="PTHR24221">
    <property type="entry name" value="ATP-BINDING CASSETTE SUB-FAMILY B"/>
    <property type="match status" value="1"/>
</dbReference>
<feature type="transmembrane region" description="Helical" evidence="6">
    <location>
        <begin position="187"/>
        <end position="207"/>
    </location>
</feature>
<dbReference type="SUPFAM" id="SSF52540">
    <property type="entry name" value="P-loop containing nucleoside triphosphate hydrolases"/>
    <property type="match status" value="1"/>
</dbReference>
<dbReference type="SUPFAM" id="SSF90123">
    <property type="entry name" value="ABC transporter transmembrane region"/>
    <property type="match status" value="1"/>
</dbReference>
<dbReference type="Proteomes" id="UP000001058">
    <property type="component" value="Unassembled WGS sequence"/>
</dbReference>
<dbReference type="eggNOG" id="KOG0057">
    <property type="taxonomic scope" value="Eukaryota"/>
</dbReference>
<dbReference type="eggNOG" id="KOG0056">
    <property type="taxonomic scope" value="Eukaryota"/>
</dbReference>
<evidence type="ECO:0000256" key="5">
    <source>
        <dbReference type="SAM" id="MobiDB-lite"/>
    </source>
</evidence>
<proteinExistence type="predicted"/>
<accession>D8TLM3</accession>
<keyword evidence="3 6" id="KW-1133">Transmembrane helix</keyword>
<dbReference type="InParanoid" id="D8TLM3"/>
<evidence type="ECO:0000313" key="9">
    <source>
        <dbReference type="Proteomes" id="UP000001058"/>
    </source>
</evidence>
<dbReference type="Gene3D" id="1.20.1560.10">
    <property type="entry name" value="ABC transporter type 1, transmembrane domain"/>
    <property type="match status" value="1"/>
</dbReference>
<evidence type="ECO:0000256" key="4">
    <source>
        <dbReference type="ARBA" id="ARBA00023136"/>
    </source>
</evidence>
<evidence type="ECO:0000313" key="8">
    <source>
        <dbReference type="EMBL" id="EFJ51759.1"/>
    </source>
</evidence>
<name>D8TLM3_VOLCA</name>
<dbReference type="PROSITE" id="PS50929">
    <property type="entry name" value="ABC_TM1F"/>
    <property type="match status" value="1"/>
</dbReference>
<evidence type="ECO:0000256" key="3">
    <source>
        <dbReference type="ARBA" id="ARBA00022989"/>
    </source>
</evidence>
<dbReference type="STRING" id="3068.D8TLM3"/>
<organism evidence="9">
    <name type="scientific">Volvox carteri f. nagariensis</name>
    <dbReference type="NCBI Taxonomy" id="3068"/>
    <lineage>
        <taxon>Eukaryota</taxon>
        <taxon>Viridiplantae</taxon>
        <taxon>Chlorophyta</taxon>
        <taxon>core chlorophytes</taxon>
        <taxon>Chlorophyceae</taxon>
        <taxon>CS clade</taxon>
        <taxon>Chlamydomonadales</taxon>
        <taxon>Volvocaceae</taxon>
        <taxon>Volvox</taxon>
    </lineage>
</organism>
<dbReference type="InterPro" id="IPR039421">
    <property type="entry name" value="Type_1_exporter"/>
</dbReference>
<keyword evidence="4 6" id="KW-0472">Membrane</keyword>
<dbReference type="InterPro" id="IPR011527">
    <property type="entry name" value="ABC1_TM_dom"/>
</dbReference>
<feature type="region of interest" description="Disordered" evidence="5">
    <location>
        <begin position="379"/>
        <end position="440"/>
    </location>
</feature>
<protein>
    <recommendedName>
        <fullName evidence="7">ABC transmembrane type-1 domain-containing protein</fullName>
    </recommendedName>
</protein>
<dbReference type="AlphaFoldDB" id="D8TLM3"/>
<dbReference type="PANTHER" id="PTHR24221:SF470">
    <property type="entry name" value="MITOCHONDRIAL ABC TRANSPORTER ATM"/>
    <property type="match status" value="1"/>
</dbReference>
<feature type="domain" description="ABC transmembrane type-1" evidence="7">
    <location>
        <begin position="80"/>
        <end position="265"/>
    </location>
</feature>
<dbReference type="OrthoDB" id="6500128at2759"/>
<dbReference type="KEGG" id="vcn:VOLCADRAFT_103403"/>
<reference evidence="8 9" key="1">
    <citation type="journal article" date="2010" name="Science">
        <title>Genomic analysis of organismal complexity in the multicellular green alga Volvox carteri.</title>
        <authorList>
            <person name="Prochnik S.E."/>
            <person name="Umen J."/>
            <person name="Nedelcu A.M."/>
            <person name="Hallmann A."/>
            <person name="Miller S.M."/>
            <person name="Nishii I."/>
            <person name="Ferris P."/>
            <person name="Kuo A."/>
            <person name="Mitros T."/>
            <person name="Fritz-Laylin L.K."/>
            <person name="Hellsten U."/>
            <person name="Chapman J."/>
            <person name="Simakov O."/>
            <person name="Rensing S.A."/>
            <person name="Terry A."/>
            <person name="Pangilinan J."/>
            <person name="Kapitonov V."/>
            <person name="Jurka J."/>
            <person name="Salamov A."/>
            <person name="Shapiro H."/>
            <person name="Schmutz J."/>
            <person name="Grimwood J."/>
            <person name="Lindquist E."/>
            <person name="Lucas S."/>
            <person name="Grigoriev I.V."/>
            <person name="Schmitt R."/>
            <person name="Kirk D."/>
            <person name="Rokhsar D.S."/>
        </authorList>
    </citation>
    <scope>NUCLEOTIDE SEQUENCE [LARGE SCALE GENOMIC DNA]</scope>
    <source>
        <strain evidence="9">f. Nagariensis / Eve</strain>
    </source>
</reference>
<gene>
    <name evidence="8" type="ORF">VOLCADRAFT_103403</name>
</gene>
<dbReference type="GO" id="GO:0140359">
    <property type="term" value="F:ABC-type transporter activity"/>
    <property type="evidence" value="ECO:0007669"/>
    <property type="project" value="InterPro"/>
</dbReference>
<keyword evidence="9" id="KW-1185">Reference proteome</keyword>
<dbReference type="RefSeq" id="XP_002947169.1">
    <property type="nucleotide sequence ID" value="XM_002947123.1"/>
</dbReference>
<feature type="compositionally biased region" description="Basic and acidic residues" evidence="5">
    <location>
        <begin position="380"/>
        <end position="389"/>
    </location>
</feature>
<sequence>MTRTKSLIRLPGYGGILHHYLRWGYVIAVKCMHGAYQAVAAKFPAVPVLPNPPESGSLQDVVPYLLRLALQERHLAWRLAAAVCCMVVAKLAGISLPLVFKSAVDAMSVSGGSAAVMDRAALTAVSSSRAMHITRAPIFAPVSQAVTRRVAYHTFAHVLNLDTKFHIDRRTGRVSRILERGTRSIGVLYRALIFTFLPTGLELGAVAGLLASRFGALLAGLLAATFAAYVTWTEVNHLDNQASSKAVDALLNFETVTLFNNQRLEDTALYYDSIRENIRYGRPDAHDEEVEAAARMARLHDTVMALPDQYDTVSISLASASLVRGRSALFVAHRLSTVRNCDRIVVLRNGLVVEEGSHDELMARRGEYAAMWQLQAAAAKQEDGEKDEGGATDSDNEMYDMEEGGETLREADQGMVGPGAAAAAPPYSLDDLDAGTGSGR</sequence>
<dbReference type="GO" id="GO:0005743">
    <property type="term" value="C:mitochondrial inner membrane"/>
    <property type="evidence" value="ECO:0007669"/>
    <property type="project" value="TreeGrafter"/>
</dbReference>